<dbReference type="STRING" id="231916.A0A409VZC4"/>
<feature type="compositionally biased region" description="Basic and acidic residues" evidence="2">
    <location>
        <begin position="244"/>
        <end position="257"/>
    </location>
</feature>
<dbReference type="EMBL" id="NHYE01005495">
    <property type="protein sequence ID" value="PPQ71605.1"/>
    <property type="molecule type" value="Genomic_DNA"/>
</dbReference>
<sequence>MASPSESLSLAVAQTVSFLTKNLNASYAPSTIVKLQTVLEANLTAHYATSWNPQDPVRGSGRRCLTLSPTCLPPRPVWSACATANVQWFDWIAVLGNKEFDLFVDPGCVAIRRDDQTITIWSAESARALAASKIVKPVFSEPMIQALRSAAGSARKTFAQKVLEEDKEEEETIFNMLSDEITQPTWVTPIITQFPIPARSTSPMSSISEQSRCSSRSSNSSSSGFSFTSADTSSSRTSSGKSSSKSEFKPSRRERARQARVFVDTSKNEVTPYDGGKTTVLTGGVMLGGGPKVAIKPKHLAVSTASNAANWRAVRA</sequence>
<feature type="domain" description="Anti-proliferative protein" evidence="3">
    <location>
        <begin position="12"/>
        <end position="116"/>
    </location>
</feature>
<reference evidence="4 5" key="1">
    <citation type="journal article" date="2018" name="Evol. Lett.">
        <title>Horizontal gene cluster transfer increased hallucinogenic mushroom diversity.</title>
        <authorList>
            <person name="Reynolds H.T."/>
            <person name="Vijayakumar V."/>
            <person name="Gluck-Thaler E."/>
            <person name="Korotkin H.B."/>
            <person name="Matheny P.B."/>
            <person name="Slot J.C."/>
        </authorList>
    </citation>
    <scope>NUCLEOTIDE SEQUENCE [LARGE SCALE GENOMIC DNA]</scope>
    <source>
        <strain evidence="4 5">SRW20</strain>
    </source>
</reference>
<name>A0A409VZC4_9AGAR</name>
<dbReference type="PANTHER" id="PTHR22978">
    <property type="entry name" value="B-CELL TRANSLOCATION GENE"/>
    <property type="match status" value="1"/>
</dbReference>
<dbReference type="Proteomes" id="UP000284706">
    <property type="component" value="Unassembled WGS sequence"/>
</dbReference>
<evidence type="ECO:0000259" key="3">
    <source>
        <dbReference type="Pfam" id="PF07742"/>
    </source>
</evidence>
<organism evidence="4 5">
    <name type="scientific">Gymnopilus dilepis</name>
    <dbReference type="NCBI Taxonomy" id="231916"/>
    <lineage>
        <taxon>Eukaryota</taxon>
        <taxon>Fungi</taxon>
        <taxon>Dikarya</taxon>
        <taxon>Basidiomycota</taxon>
        <taxon>Agaricomycotina</taxon>
        <taxon>Agaricomycetes</taxon>
        <taxon>Agaricomycetidae</taxon>
        <taxon>Agaricales</taxon>
        <taxon>Agaricineae</taxon>
        <taxon>Hymenogastraceae</taxon>
        <taxon>Gymnopilus</taxon>
    </lineage>
</organism>
<dbReference type="SUPFAM" id="SSF160696">
    <property type="entry name" value="BTG domain-like"/>
    <property type="match status" value="1"/>
</dbReference>
<dbReference type="InterPro" id="IPR036054">
    <property type="entry name" value="BTG-like_sf"/>
</dbReference>
<proteinExistence type="inferred from homology"/>
<evidence type="ECO:0000256" key="1">
    <source>
        <dbReference type="ARBA" id="ARBA00007989"/>
    </source>
</evidence>
<dbReference type="InterPro" id="IPR033332">
    <property type="entry name" value="BTG"/>
</dbReference>
<comment type="similarity">
    <text evidence="1">Belongs to the BTG family.</text>
</comment>
<dbReference type="InParanoid" id="A0A409VZC4"/>
<accession>A0A409VZC4</accession>
<evidence type="ECO:0000256" key="2">
    <source>
        <dbReference type="SAM" id="MobiDB-lite"/>
    </source>
</evidence>
<dbReference type="AlphaFoldDB" id="A0A409VZC4"/>
<dbReference type="Gene3D" id="3.90.640.90">
    <property type="entry name" value="Anti-proliferative protein, N-terminal domain"/>
    <property type="match status" value="1"/>
</dbReference>
<gene>
    <name evidence="4" type="ORF">CVT26_010541</name>
</gene>
<dbReference type="PANTHER" id="PTHR22978:SF22">
    <property type="entry name" value="BTG FAMILY PROTEIN"/>
    <property type="match status" value="1"/>
</dbReference>
<dbReference type="InterPro" id="IPR002087">
    <property type="entry name" value="Anti_prolifrtn"/>
</dbReference>
<keyword evidence="5" id="KW-1185">Reference proteome</keyword>
<feature type="compositionally biased region" description="Low complexity" evidence="2">
    <location>
        <begin position="205"/>
        <end position="243"/>
    </location>
</feature>
<dbReference type="GO" id="GO:0005634">
    <property type="term" value="C:nucleus"/>
    <property type="evidence" value="ECO:0007669"/>
    <property type="project" value="TreeGrafter"/>
</dbReference>
<dbReference type="GO" id="GO:0005737">
    <property type="term" value="C:cytoplasm"/>
    <property type="evidence" value="ECO:0007669"/>
    <property type="project" value="TreeGrafter"/>
</dbReference>
<feature type="region of interest" description="Disordered" evidence="2">
    <location>
        <begin position="198"/>
        <end position="259"/>
    </location>
</feature>
<evidence type="ECO:0000313" key="5">
    <source>
        <dbReference type="Proteomes" id="UP000284706"/>
    </source>
</evidence>
<dbReference type="OrthoDB" id="19928at2759"/>
<comment type="caution">
    <text evidence="4">The sequence shown here is derived from an EMBL/GenBank/DDBJ whole genome shotgun (WGS) entry which is preliminary data.</text>
</comment>
<protein>
    <recommendedName>
        <fullName evidence="3">Anti-proliferative protein domain-containing protein</fullName>
    </recommendedName>
</protein>
<evidence type="ECO:0000313" key="4">
    <source>
        <dbReference type="EMBL" id="PPQ71605.1"/>
    </source>
</evidence>
<dbReference type="Pfam" id="PF07742">
    <property type="entry name" value="BTG"/>
    <property type="match status" value="1"/>
</dbReference>